<dbReference type="Proteomes" id="UP001596524">
    <property type="component" value="Unassembled WGS sequence"/>
</dbReference>
<dbReference type="SUPFAM" id="SSF110296">
    <property type="entry name" value="Oligoxyloglucan reducing end-specific cellobiohydrolase"/>
    <property type="match status" value="1"/>
</dbReference>
<name>A0ABW2N8S3_9ACTN</name>
<accession>A0ABW2N8S3</accession>
<gene>
    <name evidence="1" type="ORF">ACFQO6_13540</name>
</gene>
<evidence type="ECO:0008006" key="3">
    <source>
        <dbReference type="Google" id="ProtNLM"/>
    </source>
</evidence>
<proteinExistence type="predicted"/>
<reference evidence="2" key="1">
    <citation type="journal article" date="2019" name="Int. J. Syst. Evol. Microbiol.">
        <title>The Global Catalogue of Microorganisms (GCM) 10K type strain sequencing project: providing services to taxonomists for standard genome sequencing and annotation.</title>
        <authorList>
            <consortium name="The Broad Institute Genomics Platform"/>
            <consortium name="The Broad Institute Genome Sequencing Center for Infectious Disease"/>
            <person name="Wu L."/>
            <person name="Ma J."/>
        </authorList>
    </citation>
    <scope>NUCLEOTIDE SEQUENCE [LARGE SCALE GENOMIC DNA]</scope>
    <source>
        <strain evidence="2">FCH27</strain>
    </source>
</reference>
<dbReference type="EMBL" id="JBHTCH010000014">
    <property type="protein sequence ID" value="MFC7361296.1"/>
    <property type="molecule type" value="Genomic_DNA"/>
</dbReference>
<keyword evidence="2" id="KW-1185">Reference proteome</keyword>
<organism evidence="1 2">
    <name type="scientific">Nocardioides astragali</name>
    <dbReference type="NCBI Taxonomy" id="1776736"/>
    <lineage>
        <taxon>Bacteria</taxon>
        <taxon>Bacillati</taxon>
        <taxon>Actinomycetota</taxon>
        <taxon>Actinomycetes</taxon>
        <taxon>Propionibacteriales</taxon>
        <taxon>Nocardioidaceae</taxon>
        <taxon>Nocardioides</taxon>
    </lineage>
</organism>
<comment type="caution">
    <text evidence="1">The sequence shown here is derived from an EMBL/GenBank/DDBJ whole genome shotgun (WGS) entry which is preliminary data.</text>
</comment>
<evidence type="ECO:0000313" key="2">
    <source>
        <dbReference type="Proteomes" id="UP001596524"/>
    </source>
</evidence>
<evidence type="ECO:0000313" key="1">
    <source>
        <dbReference type="EMBL" id="MFC7361296.1"/>
    </source>
</evidence>
<protein>
    <recommendedName>
        <fullName evidence="3">Exo-alpha-sialidase</fullName>
    </recommendedName>
</protein>
<sequence>MATDPVSKAKLTRLAAFLKRAEFVDRVGAGFELRNVQYTSHTEAVAEFDHPKSGDVVVATTDDNWAHASRLLIRWDLADRVSSVPLGRGAVAIRARSQFRGISPPPFVLYASGEAKPLQVMPSRTPDADSDLVEIDRYGFFHAIGAPVQILAPDDSTVLASLWGADVEAGQIFPLADSPPGDLLEHIPGHEGALMSVAGYRGADKVWRFETSTDGGHHWRRTEVPLPLGRSRILPDSYFSPYAVGPGHRQALALASDGLDGPLYLRQLWLTGDEQTFRRVALPREQMPFAGLAFANDGALLLAEVEDVQCSTSTPVCDRRGKIWRLSRQGSGIKLLAGAPTLFGPHRSVDLRASGGVIVAQTGYRTLAVSTDGYTWSEVTPGRQAARP</sequence>
<dbReference type="RefSeq" id="WP_255888195.1">
    <property type="nucleotide sequence ID" value="NZ_JAFMZM010000001.1"/>
</dbReference>